<organism evidence="5 6">
    <name type="scientific">Mycena venus</name>
    <dbReference type="NCBI Taxonomy" id="2733690"/>
    <lineage>
        <taxon>Eukaryota</taxon>
        <taxon>Fungi</taxon>
        <taxon>Dikarya</taxon>
        <taxon>Basidiomycota</taxon>
        <taxon>Agaricomycotina</taxon>
        <taxon>Agaricomycetes</taxon>
        <taxon>Agaricomycetidae</taxon>
        <taxon>Agaricales</taxon>
        <taxon>Marasmiineae</taxon>
        <taxon>Mycenaceae</taxon>
        <taxon>Mycena</taxon>
    </lineage>
</organism>
<dbReference type="PANTHER" id="PTHR10039:SF15">
    <property type="entry name" value="NACHT DOMAIN-CONTAINING PROTEIN"/>
    <property type="match status" value="1"/>
</dbReference>
<dbReference type="Pfam" id="PF00023">
    <property type="entry name" value="Ank"/>
    <property type="match status" value="1"/>
</dbReference>
<dbReference type="Proteomes" id="UP000620124">
    <property type="component" value="Unassembled WGS sequence"/>
</dbReference>
<dbReference type="EMBL" id="JACAZI010000003">
    <property type="protein sequence ID" value="KAF7364793.1"/>
    <property type="molecule type" value="Genomic_DNA"/>
</dbReference>
<proteinExistence type="predicted"/>
<dbReference type="PROSITE" id="PS50088">
    <property type="entry name" value="ANK_REPEAT"/>
    <property type="match status" value="2"/>
</dbReference>
<dbReference type="AlphaFoldDB" id="A0A8H6YRA0"/>
<evidence type="ECO:0000259" key="3">
    <source>
        <dbReference type="Pfam" id="PF22939"/>
    </source>
</evidence>
<evidence type="ECO:0000313" key="5">
    <source>
        <dbReference type="EMBL" id="KAF7364793.1"/>
    </source>
</evidence>
<reference evidence="5" key="1">
    <citation type="submission" date="2020-05" db="EMBL/GenBank/DDBJ databases">
        <title>Mycena genomes resolve the evolution of fungal bioluminescence.</title>
        <authorList>
            <person name="Tsai I.J."/>
        </authorList>
    </citation>
    <scope>NUCLEOTIDE SEQUENCE</scope>
    <source>
        <strain evidence="5">CCC161011</strain>
    </source>
</reference>
<evidence type="ECO:0000256" key="1">
    <source>
        <dbReference type="ARBA" id="ARBA00022737"/>
    </source>
</evidence>
<accession>A0A8H6YRA0</accession>
<dbReference type="OrthoDB" id="443402at2759"/>
<feature type="domain" description="Nephrocystin 3-like N-terminal" evidence="4">
    <location>
        <begin position="2"/>
        <end position="104"/>
    </location>
</feature>
<gene>
    <name evidence="5" type="ORF">MVEN_00349300</name>
</gene>
<dbReference type="InterPro" id="IPR002110">
    <property type="entry name" value="Ankyrin_rpt"/>
</dbReference>
<evidence type="ECO:0000313" key="6">
    <source>
        <dbReference type="Proteomes" id="UP000620124"/>
    </source>
</evidence>
<dbReference type="Gene3D" id="1.25.40.20">
    <property type="entry name" value="Ankyrin repeat-containing domain"/>
    <property type="match status" value="1"/>
</dbReference>
<dbReference type="SUPFAM" id="SSF48403">
    <property type="entry name" value="Ankyrin repeat"/>
    <property type="match status" value="1"/>
</dbReference>
<feature type="repeat" description="ANK" evidence="2">
    <location>
        <begin position="470"/>
        <end position="502"/>
    </location>
</feature>
<dbReference type="InterPro" id="IPR036770">
    <property type="entry name" value="Ankyrin_rpt-contain_sf"/>
</dbReference>
<evidence type="ECO:0000256" key="2">
    <source>
        <dbReference type="PROSITE-ProRule" id="PRU00023"/>
    </source>
</evidence>
<dbReference type="Pfam" id="PF22939">
    <property type="entry name" value="WHD_GPIID"/>
    <property type="match status" value="1"/>
</dbReference>
<feature type="repeat" description="ANK" evidence="2">
    <location>
        <begin position="439"/>
        <end position="467"/>
    </location>
</feature>
<dbReference type="PROSITE" id="PS50297">
    <property type="entry name" value="ANK_REP_REGION"/>
    <property type="match status" value="2"/>
</dbReference>
<keyword evidence="2" id="KW-0040">ANK repeat</keyword>
<dbReference type="InterPro" id="IPR056884">
    <property type="entry name" value="NPHP3-like_N"/>
</dbReference>
<keyword evidence="6" id="KW-1185">Reference proteome</keyword>
<keyword evidence="1" id="KW-0677">Repeat</keyword>
<dbReference type="InterPro" id="IPR054471">
    <property type="entry name" value="GPIID_WHD"/>
</dbReference>
<name>A0A8H6YRA0_9AGAR</name>
<protein>
    <submittedName>
        <fullName evidence="5">NACHT and ankyrin domain protein</fullName>
    </submittedName>
</protein>
<feature type="domain" description="GPI inositol-deacylase winged helix" evidence="3">
    <location>
        <begin position="183"/>
        <end position="262"/>
    </location>
</feature>
<dbReference type="Pfam" id="PF24883">
    <property type="entry name" value="NPHP3_N"/>
    <property type="match status" value="1"/>
</dbReference>
<dbReference type="Pfam" id="PF12796">
    <property type="entry name" value="Ank_2"/>
    <property type="match status" value="1"/>
</dbReference>
<evidence type="ECO:0000259" key="4">
    <source>
        <dbReference type="Pfam" id="PF24883"/>
    </source>
</evidence>
<sequence length="509" mass="57486">MYLNHKETQIQTPSNLLAALWRQLVLGKVISIESQVQKLYQNSEKHPRPTLTDICELLSLEVAQWSKVYIVVDALDECPEDERMVLLERLTTMGPTVNLMLTSRPHITLPSLPYMDIKIRASNEDIHYHNDRESVAGMFLLAKLHMESLATKVTMGAVRQALENLPRDLDAAYEVTMNRINQQETESRDLALAALTWVTNAKRVLEVVELREVLAVKAGTKNLDPDDRPEVSTILNVCAGLIIVDKTSSTIRLVHYSTQDYLDRLFPNAQTDITRTLLTYLAFDDLQSFLDKTASTDARMDYWTRQDMEQKYPLIHYCEYCLVHAVGLPEEELGDMILNFLEAAIRWHRLMHTQNPPRNRWRALPWDFQWPSSPSTLWVAAAANLLKIAENLLNHGEVPNDKDKEMLPLCVASSKGHIQMVKLLGGASLSWEAGCNCRALQLASQYGHTEIVQFLLESGADVNAEEPHGPDHTALQAAIRYGCTGIVHLLFDNGANINVLGKDFPSAFH</sequence>
<dbReference type="PANTHER" id="PTHR10039">
    <property type="entry name" value="AMELOGENIN"/>
    <property type="match status" value="1"/>
</dbReference>
<dbReference type="SMART" id="SM00248">
    <property type="entry name" value="ANK"/>
    <property type="match status" value="4"/>
</dbReference>
<comment type="caution">
    <text evidence="5">The sequence shown here is derived from an EMBL/GenBank/DDBJ whole genome shotgun (WGS) entry which is preliminary data.</text>
</comment>